<evidence type="ECO:0000313" key="2">
    <source>
        <dbReference type="Proteomes" id="UP000176409"/>
    </source>
</evidence>
<reference evidence="1 2" key="1">
    <citation type="journal article" date="2016" name="Nat. Commun.">
        <title>Thousands of microbial genomes shed light on interconnected biogeochemical processes in an aquifer system.</title>
        <authorList>
            <person name="Anantharaman K."/>
            <person name="Brown C.T."/>
            <person name="Hug L.A."/>
            <person name="Sharon I."/>
            <person name="Castelle C.J."/>
            <person name="Probst A.J."/>
            <person name="Thomas B.C."/>
            <person name="Singh A."/>
            <person name="Wilkins M.J."/>
            <person name="Karaoz U."/>
            <person name="Brodie E.L."/>
            <person name="Williams K.H."/>
            <person name="Hubbard S.S."/>
            <person name="Banfield J.F."/>
        </authorList>
    </citation>
    <scope>NUCLEOTIDE SEQUENCE [LARGE SCALE GENOMIC DNA]</scope>
</reference>
<protein>
    <submittedName>
        <fullName evidence="1">Uncharacterized protein</fullName>
    </submittedName>
</protein>
<organism evidence="1 2">
    <name type="scientific">Candidatus Gottesmanbacteria bacterium RIFCSPLOWO2_01_FULL_49_10</name>
    <dbReference type="NCBI Taxonomy" id="1798396"/>
    <lineage>
        <taxon>Bacteria</taxon>
        <taxon>Candidatus Gottesmaniibacteriota</taxon>
    </lineage>
</organism>
<sequence>MKNQKTVLKPFCSFCFKSFSLSFDIVFSHEKQTGKDTILFVLSGLLFRRRRHPHRIYVFAVAC</sequence>
<dbReference type="Proteomes" id="UP000176409">
    <property type="component" value="Unassembled WGS sequence"/>
</dbReference>
<dbReference type="EMBL" id="MFJZ01000029">
    <property type="protein sequence ID" value="OGG30169.1"/>
    <property type="molecule type" value="Genomic_DNA"/>
</dbReference>
<evidence type="ECO:0000313" key="1">
    <source>
        <dbReference type="EMBL" id="OGG30169.1"/>
    </source>
</evidence>
<comment type="caution">
    <text evidence="1">The sequence shown here is derived from an EMBL/GenBank/DDBJ whole genome shotgun (WGS) entry which is preliminary data.</text>
</comment>
<name>A0A1F6AZR4_9BACT</name>
<accession>A0A1F6AZR4</accession>
<gene>
    <name evidence="1" type="ORF">A2973_04680</name>
</gene>
<proteinExistence type="predicted"/>
<dbReference type="AlphaFoldDB" id="A0A1F6AZR4"/>